<dbReference type="AlphaFoldDB" id="A0AAD8LMI5"/>
<reference evidence="1" key="1">
    <citation type="submission" date="2023-08" db="EMBL/GenBank/DDBJ databases">
        <title>Draft sequence of the Babesia gibsoni genome.</title>
        <authorList>
            <person name="Yamagishi J.Y."/>
            <person name="Xuan X.X."/>
        </authorList>
    </citation>
    <scope>NUCLEOTIDE SEQUENCE</scope>
    <source>
        <strain evidence="1">Azabu</strain>
    </source>
</reference>
<name>A0AAD8LMI5_BABGI</name>
<proteinExistence type="predicted"/>
<organism evidence="1 2">
    <name type="scientific">Babesia gibsoni</name>
    <dbReference type="NCBI Taxonomy" id="33632"/>
    <lineage>
        <taxon>Eukaryota</taxon>
        <taxon>Sar</taxon>
        <taxon>Alveolata</taxon>
        <taxon>Apicomplexa</taxon>
        <taxon>Aconoidasida</taxon>
        <taxon>Piroplasmida</taxon>
        <taxon>Babesiidae</taxon>
        <taxon>Babesia</taxon>
    </lineage>
</organism>
<protein>
    <submittedName>
        <fullName evidence="1">Uncharacterized protein</fullName>
    </submittedName>
</protein>
<comment type="caution">
    <text evidence="1">The sequence shown here is derived from an EMBL/GenBank/DDBJ whole genome shotgun (WGS) entry which is preliminary data.</text>
</comment>
<evidence type="ECO:0000313" key="2">
    <source>
        <dbReference type="Proteomes" id="UP001230268"/>
    </source>
</evidence>
<dbReference type="EMBL" id="JAVEPI010000005">
    <property type="protein sequence ID" value="KAK1441876.1"/>
    <property type="molecule type" value="Genomic_DNA"/>
</dbReference>
<evidence type="ECO:0000313" key="1">
    <source>
        <dbReference type="EMBL" id="KAK1441876.1"/>
    </source>
</evidence>
<keyword evidence="2" id="KW-1185">Reference proteome</keyword>
<gene>
    <name evidence="1" type="ORF">BgAZ_502080</name>
</gene>
<dbReference type="Proteomes" id="UP001230268">
    <property type="component" value="Unassembled WGS sequence"/>
</dbReference>
<sequence length="327" mass="37285">MARLYTKKLAEALLSPCYGFTPYRRPALRFHTGISTITSNEVEVKRSAEGELQKSSETIMRISNGSVELVQGSTYGSLSNDIRTDVIDSVPHIDKNSFENYIEVPRQRFMGILEDESLKLFHNDLIPFKRYIPGTQSAHHYPLDILPRKLSMKLSGDIFVTTYSIHEKDYKVENGRRIRLSAIPTLKTTPNEVLLQKLYGRNVILIVFSGDLPHSDASGALEWKEAIDLDCDTHILLNSPAPIGASYFHKKYINSLATALVEKNDFSCILRKLTAEETIAFHQYRKQFASVLLLDKFGYIRWHAAGKPTREARYLLKEAYEKLLNEL</sequence>
<accession>A0AAD8LMI5</accession>